<evidence type="ECO:0000313" key="2">
    <source>
        <dbReference type="EMBL" id="EFQ92313.1"/>
    </source>
</evidence>
<dbReference type="HOGENOM" id="CLU_169833_0_0_1"/>
<proteinExistence type="predicted"/>
<organism evidence="3">
    <name type="scientific">Pyrenophora teres f. teres (strain 0-1)</name>
    <name type="common">Barley net blotch fungus</name>
    <name type="synonym">Drechslera teres f. teres</name>
    <dbReference type="NCBI Taxonomy" id="861557"/>
    <lineage>
        <taxon>Eukaryota</taxon>
        <taxon>Fungi</taxon>
        <taxon>Dikarya</taxon>
        <taxon>Ascomycota</taxon>
        <taxon>Pezizomycotina</taxon>
        <taxon>Dothideomycetes</taxon>
        <taxon>Pleosporomycetidae</taxon>
        <taxon>Pleosporales</taxon>
        <taxon>Pleosporineae</taxon>
        <taxon>Pleosporaceae</taxon>
        <taxon>Pyrenophora</taxon>
    </lineage>
</organism>
<dbReference type="AlphaFoldDB" id="E3RPN6"/>
<name>E3RPN6_PYRTT</name>
<sequence>MAGVPPIVYPPESSASQQVPTPSESYQPSTAQERHESEMAKVLQIMAKIEEDARMLNLKEAVKEFTLEVEFDLAAAKAS</sequence>
<keyword evidence="3" id="KW-1185">Reference proteome</keyword>
<protein>
    <submittedName>
        <fullName evidence="2">Uncharacterized protein</fullName>
    </submittedName>
</protein>
<gene>
    <name evidence="2" type="ORF">PTT_10622</name>
</gene>
<dbReference type="Proteomes" id="UP000001067">
    <property type="component" value="Unassembled WGS sequence"/>
</dbReference>
<evidence type="ECO:0000313" key="3">
    <source>
        <dbReference type="Proteomes" id="UP000001067"/>
    </source>
</evidence>
<accession>E3RPN6</accession>
<feature type="region of interest" description="Disordered" evidence="1">
    <location>
        <begin position="1"/>
        <end position="38"/>
    </location>
</feature>
<dbReference type="EMBL" id="GL534377">
    <property type="protein sequence ID" value="EFQ92313.1"/>
    <property type="molecule type" value="Genomic_DNA"/>
</dbReference>
<reference evidence="2 3" key="1">
    <citation type="journal article" date="2010" name="Genome Biol.">
        <title>A first genome assembly of the barley fungal pathogen Pyrenophora teres f. teres.</title>
        <authorList>
            <person name="Ellwood S.R."/>
            <person name="Liu Z."/>
            <person name="Syme R.A."/>
            <person name="Lai Z."/>
            <person name="Hane J.K."/>
            <person name="Keiper F."/>
            <person name="Moffat C.S."/>
            <person name="Oliver R.P."/>
            <person name="Friesen T.L."/>
        </authorList>
    </citation>
    <scope>NUCLEOTIDE SEQUENCE [LARGE SCALE GENOMIC DNA]</scope>
    <source>
        <strain evidence="2 3">0-1</strain>
    </source>
</reference>
<feature type="compositionally biased region" description="Polar residues" evidence="1">
    <location>
        <begin position="13"/>
        <end position="31"/>
    </location>
</feature>
<evidence type="ECO:0000256" key="1">
    <source>
        <dbReference type="SAM" id="MobiDB-lite"/>
    </source>
</evidence>
<dbReference type="KEGG" id="pte:PTT_10622"/>